<reference evidence="1" key="1">
    <citation type="submission" date="2019-10" db="EMBL/GenBank/DDBJ databases">
        <authorList>
            <consortium name="DOE Joint Genome Institute"/>
            <person name="Kuo A."/>
            <person name="Miyauchi S."/>
            <person name="Kiss E."/>
            <person name="Drula E."/>
            <person name="Kohler A."/>
            <person name="Sanchez-Garcia M."/>
            <person name="Andreopoulos B."/>
            <person name="Barry K.W."/>
            <person name="Bonito G."/>
            <person name="Buee M."/>
            <person name="Carver A."/>
            <person name="Chen C."/>
            <person name="Cichocki N."/>
            <person name="Clum A."/>
            <person name="Culley D."/>
            <person name="Crous P.W."/>
            <person name="Fauchery L."/>
            <person name="Girlanda M."/>
            <person name="Hayes R."/>
            <person name="Keri Z."/>
            <person name="Labutti K."/>
            <person name="Lipzen A."/>
            <person name="Lombard V."/>
            <person name="Magnuson J."/>
            <person name="Maillard F."/>
            <person name="Morin E."/>
            <person name="Murat C."/>
            <person name="Nolan M."/>
            <person name="Ohm R."/>
            <person name="Pangilinan J."/>
            <person name="Pereira M."/>
            <person name="Perotto S."/>
            <person name="Peter M."/>
            <person name="Riley R."/>
            <person name="Sitrit Y."/>
            <person name="Stielow B."/>
            <person name="Szollosi G."/>
            <person name="Zifcakova L."/>
            <person name="Stursova M."/>
            <person name="Spatafora J.W."/>
            <person name="Tedersoo L."/>
            <person name="Vaario L.-M."/>
            <person name="Yamada A."/>
            <person name="Yan M."/>
            <person name="Wang P."/>
            <person name="Xu J."/>
            <person name="Bruns T."/>
            <person name="Baldrian P."/>
            <person name="Vilgalys R."/>
            <person name="Henrissat B."/>
            <person name="Grigoriev I.V."/>
            <person name="Hibbett D."/>
            <person name="Nagy L.G."/>
            <person name="Martin F.M."/>
        </authorList>
    </citation>
    <scope>NUCLEOTIDE SEQUENCE</scope>
    <source>
        <strain evidence="1">P2</strain>
    </source>
</reference>
<sequence length="581" mass="66199">MPGGRCATCITYSVECTYNDPPKRATSKGYVQILETRLTKLERLVQQHSSPDTLGAPPSSITHGHAAWSDNTSEDEAEALPKLSPLPARAYSKPPDIDPLSPPEEVTYSDDEFLAVAERGPSNVPAEKVHENTRFYGKSSVFVLTSQAVNESRKEIGVGDMPYRRKEFWITPDWMFSILESPPARFEYPDMDLMRHLVDCYFDNLNIILPLLHRPSYTRSIEEGLHHVDSNFGATVLLVCAIGCRYTEDPRVMHEITTSTSCTAWKFFNQIYQLKRKRIHYLPHSLYEAQIYPLAALFLEGYSPPETSWVVIGTGLRVMQDSGVHRKFFSEQQSLENELWKRAFWVLIVLDRSFSTLLGRSCALQDEDFDANLPLLCNDEDLEESGLKSPAQSPTHMCCFVAAIKLNQILAFALRTLYSTKKSRVVLGYVGKRWEQRILATLDSALNKWMDTVPEHLRWGSKSLQQNRTYLIQSAFLWCQFYEIQLHIHRMFALRDPPDPELTASSTIICKSAAKQCIGIIESAADVLVTPLCTHVLIKPMFSSCIFLLLIFWRKKVIDYDSPEYHAVNVATEMLHLTSQR</sequence>
<evidence type="ECO:0000313" key="1">
    <source>
        <dbReference type="EMBL" id="KAF9646992.1"/>
    </source>
</evidence>
<name>A0ACB6ZBK2_THEGA</name>
<evidence type="ECO:0000313" key="2">
    <source>
        <dbReference type="Proteomes" id="UP000886501"/>
    </source>
</evidence>
<gene>
    <name evidence="1" type="ORF">BDM02DRAFT_2831037</name>
</gene>
<organism evidence="1 2">
    <name type="scientific">Thelephora ganbajun</name>
    <name type="common">Ganba fungus</name>
    <dbReference type="NCBI Taxonomy" id="370292"/>
    <lineage>
        <taxon>Eukaryota</taxon>
        <taxon>Fungi</taxon>
        <taxon>Dikarya</taxon>
        <taxon>Basidiomycota</taxon>
        <taxon>Agaricomycotina</taxon>
        <taxon>Agaricomycetes</taxon>
        <taxon>Thelephorales</taxon>
        <taxon>Thelephoraceae</taxon>
        <taxon>Thelephora</taxon>
    </lineage>
</organism>
<protein>
    <submittedName>
        <fullName evidence="1">Uncharacterized protein</fullName>
    </submittedName>
</protein>
<keyword evidence="2" id="KW-1185">Reference proteome</keyword>
<dbReference type="Proteomes" id="UP000886501">
    <property type="component" value="Unassembled WGS sequence"/>
</dbReference>
<dbReference type="EMBL" id="MU118043">
    <property type="protein sequence ID" value="KAF9646992.1"/>
    <property type="molecule type" value="Genomic_DNA"/>
</dbReference>
<accession>A0ACB6ZBK2</accession>
<comment type="caution">
    <text evidence="1">The sequence shown here is derived from an EMBL/GenBank/DDBJ whole genome shotgun (WGS) entry which is preliminary data.</text>
</comment>
<proteinExistence type="predicted"/>
<reference evidence="1" key="2">
    <citation type="journal article" date="2020" name="Nat. Commun.">
        <title>Large-scale genome sequencing of mycorrhizal fungi provides insights into the early evolution of symbiotic traits.</title>
        <authorList>
            <person name="Miyauchi S."/>
            <person name="Kiss E."/>
            <person name="Kuo A."/>
            <person name="Drula E."/>
            <person name="Kohler A."/>
            <person name="Sanchez-Garcia M."/>
            <person name="Morin E."/>
            <person name="Andreopoulos B."/>
            <person name="Barry K.W."/>
            <person name="Bonito G."/>
            <person name="Buee M."/>
            <person name="Carver A."/>
            <person name="Chen C."/>
            <person name="Cichocki N."/>
            <person name="Clum A."/>
            <person name="Culley D."/>
            <person name="Crous P.W."/>
            <person name="Fauchery L."/>
            <person name="Girlanda M."/>
            <person name="Hayes R.D."/>
            <person name="Keri Z."/>
            <person name="LaButti K."/>
            <person name="Lipzen A."/>
            <person name="Lombard V."/>
            <person name="Magnuson J."/>
            <person name="Maillard F."/>
            <person name="Murat C."/>
            <person name="Nolan M."/>
            <person name="Ohm R.A."/>
            <person name="Pangilinan J."/>
            <person name="Pereira M.F."/>
            <person name="Perotto S."/>
            <person name="Peter M."/>
            <person name="Pfister S."/>
            <person name="Riley R."/>
            <person name="Sitrit Y."/>
            <person name="Stielow J.B."/>
            <person name="Szollosi G."/>
            <person name="Zifcakova L."/>
            <person name="Stursova M."/>
            <person name="Spatafora J.W."/>
            <person name="Tedersoo L."/>
            <person name="Vaario L.M."/>
            <person name="Yamada A."/>
            <person name="Yan M."/>
            <person name="Wang P."/>
            <person name="Xu J."/>
            <person name="Bruns T."/>
            <person name="Baldrian P."/>
            <person name="Vilgalys R."/>
            <person name="Dunand C."/>
            <person name="Henrissat B."/>
            <person name="Grigoriev I.V."/>
            <person name="Hibbett D."/>
            <person name="Nagy L.G."/>
            <person name="Martin F.M."/>
        </authorList>
    </citation>
    <scope>NUCLEOTIDE SEQUENCE</scope>
    <source>
        <strain evidence="1">P2</strain>
    </source>
</reference>